<dbReference type="Gene3D" id="2.40.170.20">
    <property type="entry name" value="TonB-dependent receptor, beta-barrel domain"/>
    <property type="match status" value="1"/>
</dbReference>
<dbReference type="EMBL" id="CP098494">
    <property type="protein sequence ID" value="USA62848.1"/>
    <property type="molecule type" value="Genomic_DNA"/>
</dbReference>
<sequence length="949" mass="100185">MAQDSDEGGIESAATADAPAPGQSIVVTGSRIQNPNLEQASPVAVVTAEELSLQQANTAEESLRQIPGLVPSVGSNVNNGNGGSTYVNLRGLGANRNLVLLNGTRLVPQGLNGLTNIDVIPVALLERMDVLTGGAGATYGADAISGVVNFVTKRDFEGVDISATNQITEEGDGYTFRGDMIVGGNFGDGRGNAVFAVGYTNREAIFQGDRSYGVNNISSITGAAGGSSTAIPSVITVPGTTSGTLQVSPDGTSLVPFYAPFNFNPQNIYQTPLEQYRLYGSSRYEINDAIEVFAEGMFVQSTTSTIIASSGTFRNVLDTPLSNPFLPGGIRNQICGFDTDADLAGTQPLFSQAECDAAALATDPNDPAYRTVGIDYGRRFIEFGPRLSEYRTRLFQIKAGARGALVSNLDWEIFGAYGESENVQRQSGNGTLSRLQQSVLATNPNTCLDDSNGCVPIDLFGPQGSITPAVQSFLDVGNSGTEGAALSQVQAFISGDVGFGISAEPIAIALGAEYRDYSAFSRSDLLSQTPGEVLGNGAASPDVEGAYDVKEVFGELVVPLVSGAAFADELTLELAGRISDYSTTGTEYTWKAGGSWSPVPSLQIRGGYQRVTRAPNISELFAVPVTGLDNFDTDPCAGAAPTTDANLRAICLAQGAPATSIGSIIVDPAGQVNVTTGGNPNLAAEKANTWTIGAVFQPVFAPGLSMTIDYYNIKLNDAITSPTIGDVFSACFDNNPSPTNPACTSIRRNPATGNLFGNVGTTPGLPLVLTNQGQIFTDGIDLVANYSTDLGFAGLDLGFFGNWTNRSRFKANQDDPASLNRDCVGYYSINCASIQPEFSFTQRTTLSFDEVDLSLRWRFIDAVEVEPLVADTFLEEFRTIPSEHYFDLTAVFNVTDSFALTAAVINLFDNEPKVVGSNIGSTSYNSGNVFPSTYDALGRRYSVTARMTF</sequence>
<dbReference type="PANTHER" id="PTHR47234:SF2">
    <property type="entry name" value="TONB-DEPENDENT RECEPTOR"/>
    <property type="match status" value="1"/>
</dbReference>
<keyword evidence="3 9" id="KW-1134">Transmembrane beta strand</keyword>
<proteinExistence type="inferred from homology"/>
<organism evidence="15 16">
    <name type="scientific">Qipengyuania citrea</name>
    <dbReference type="NCBI Taxonomy" id="225971"/>
    <lineage>
        <taxon>Bacteria</taxon>
        <taxon>Pseudomonadati</taxon>
        <taxon>Pseudomonadota</taxon>
        <taxon>Alphaproteobacteria</taxon>
        <taxon>Sphingomonadales</taxon>
        <taxon>Erythrobacteraceae</taxon>
        <taxon>Qipengyuania</taxon>
    </lineage>
</organism>
<reference evidence="15 16" key="1">
    <citation type="submission" date="2022-06" db="EMBL/GenBank/DDBJ databases">
        <authorList>
            <person name="Liu G."/>
        </authorList>
    </citation>
    <scope>NUCLEOTIDE SEQUENCE [LARGE SCALE GENOMIC DNA]</scope>
    <source>
        <strain evidence="15 16">E4</strain>
    </source>
</reference>
<dbReference type="InterPro" id="IPR010917">
    <property type="entry name" value="TonB_rcpt_CS"/>
</dbReference>
<evidence type="ECO:0000259" key="14">
    <source>
        <dbReference type="Pfam" id="PF07715"/>
    </source>
</evidence>
<dbReference type="InterPro" id="IPR012910">
    <property type="entry name" value="Plug_dom"/>
</dbReference>
<evidence type="ECO:0000313" key="15">
    <source>
        <dbReference type="EMBL" id="USA62848.1"/>
    </source>
</evidence>
<evidence type="ECO:0000256" key="9">
    <source>
        <dbReference type="PROSITE-ProRule" id="PRU01360"/>
    </source>
</evidence>
<dbReference type="InterPro" id="IPR037066">
    <property type="entry name" value="Plug_dom_sf"/>
</dbReference>
<evidence type="ECO:0000256" key="2">
    <source>
        <dbReference type="ARBA" id="ARBA00022448"/>
    </source>
</evidence>
<dbReference type="PROSITE" id="PS01156">
    <property type="entry name" value="TONB_DEPENDENT_REC_2"/>
    <property type="match status" value="1"/>
</dbReference>
<evidence type="ECO:0000256" key="12">
    <source>
        <dbReference type="SAM" id="MobiDB-lite"/>
    </source>
</evidence>
<keyword evidence="2 9" id="KW-0813">Transport</keyword>
<evidence type="ECO:0000256" key="5">
    <source>
        <dbReference type="ARBA" id="ARBA00022729"/>
    </source>
</evidence>
<gene>
    <name evidence="15" type="ORF">NCF85_02110</name>
</gene>
<dbReference type="InterPro" id="IPR000531">
    <property type="entry name" value="Beta-barrel_TonB"/>
</dbReference>
<comment type="similarity">
    <text evidence="9 11">Belongs to the TonB-dependent receptor family.</text>
</comment>
<dbReference type="Proteomes" id="UP001056619">
    <property type="component" value="Chromosome"/>
</dbReference>
<evidence type="ECO:0000256" key="4">
    <source>
        <dbReference type="ARBA" id="ARBA00022692"/>
    </source>
</evidence>
<keyword evidence="15" id="KW-0675">Receptor</keyword>
<keyword evidence="4 9" id="KW-0812">Transmembrane</keyword>
<keyword evidence="16" id="KW-1185">Reference proteome</keyword>
<evidence type="ECO:0000256" key="11">
    <source>
        <dbReference type="RuleBase" id="RU003357"/>
    </source>
</evidence>
<evidence type="ECO:0000256" key="7">
    <source>
        <dbReference type="ARBA" id="ARBA00023136"/>
    </source>
</evidence>
<evidence type="ECO:0000256" key="6">
    <source>
        <dbReference type="ARBA" id="ARBA00023077"/>
    </source>
</evidence>
<evidence type="ECO:0000256" key="3">
    <source>
        <dbReference type="ARBA" id="ARBA00022452"/>
    </source>
</evidence>
<evidence type="ECO:0000313" key="16">
    <source>
        <dbReference type="Proteomes" id="UP001056619"/>
    </source>
</evidence>
<comment type="subcellular location">
    <subcellularLocation>
        <location evidence="1 9">Cell outer membrane</location>
        <topology evidence="1 9">Multi-pass membrane protein</topology>
    </subcellularLocation>
</comment>
<dbReference type="Pfam" id="PF07715">
    <property type="entry name" value="Plug"/>
    <property type="match status" value="1"/>
</dbReference>
<keyword evidence="8 9" id="KW-0998">Cell outer membrane</keyword>
<evidence type="ECO:0000256" key="1">
    <source>
        <dbReference type="ARBA" id="ARBA00004571"/>
    </source>
</evidence>
<evidence type="ECO:0000256" key="10">
    <source>
        <dbReference type="PROSITE-ProRule" id="PRU10144"/>
    </source>
</evidence>
<feature type="short sequence motif" description="TonB C-terminal box" evidence="10">
    <location>
        <begin position="932"/>
        <end position="949"/>
    </location>
</feature>
<evidence type="ECO:0000259" key="13">
    <source>
        <dbReference type="Pfam" id="PF00593"/>
    </source>
</evidence>
<keyword evidence="7 9" id="KW-0472">Membrane</keyword>
<evidence type="ECO:0000256" key="8">
    <source>
        <dbReference type="ARBA" id="ARBA00023237"/>
    </source>
</evidence>
<dbReference type="InterPro" id="IPR036942">
    <property type="entry name" value="Beta-barrel_TonB_sf"/>
</dbReference>
<feature type="domain" description="TonB-dependent receptor-like beta-barrel" evidence="13">
    <location>
        <begin position="365"/>
        <end position="907"/>
    </location>
</feature>
<dbReference type="InterPro" id="IPR039426">
    <property type="entry name" value="TonB-dep_rcpt-like"/>
</dbReference>
<dbReference type="Gene3D" id="2.170.130.10">
    <property type="entry name" value="TonB-dependent receptor, plug domain"/>
    <property type="match status" value="1"/>
</dbReference>
<protein>
    <submittedName>
        <fullName evidence="15">TonB-dependent receptor</fullName>
    </submittedName>
</protein>
<dbReference type="Pfam" id="PF00593">
    <property type="entry name" value="TonB_dep_Rec_b-barrel"/>
    <property type="match status" value="1"/>
</dbReference>
<feature type="region of interest" description="Disordered" evidence="12">
    <location>
        <begin position="1"/>
        <end position="22"/>
    </location>
</feature>
<feature type="domain" description="TonB-dependent receptor plug" evidence="14">
    <location>
        <begin position="37"/>
        <end position="147"/>
    </location>
</feature>
<dbReference type="SUPFAM" id="SSF56935">
    <property type="entry name" value="Porins"/>
    <property type="match status" value="1"/>
</dbReference>
<dbReference type="PANTHER" id="PTHR47234">
    <property type="match status" value="1"/>
</dbReference>
<keyword evidence="5" id="KW-0732">Signal</keyword>
<name>A0ABY4UDN7_9SPHN</name>
<accession>A0ABY4UDN7</accession>
<keyword evidence="6 11" id="KW-0798">TonB box</keyword>
<dbReference type="PROSITE" id="PS52016">
    <property type="entry name" value="TONB_DEPENDENT_REC_3"/>
    <property type="match status" value="1"/>
</dbReference>